<dbReference type="AlphaFoldDB" id="A0A1X7CPX2"/>
<dbReference type="EMBL" id="FXAC01000005">
    <property type="protein sequence ID" value="SMF00685.1"/>
    <property type="molecule type" value="Genomic_DNA"/>
</dbReference>
<dbReference type="Proteomes" id="UP000192929">
    <property type="component" value="Unassembled WGS sequence"/>
</dbReference>
<dbReference type="GO" id="GO:0005737">
    <property type="term" value="C:cytoplasm"/>
    <property type="evidence" value="ECO:0007669"/>
    <property type="project" value="TreeGrafter"/>
</dbReference>
<protein>
    <submittedName>
        <fullName evidence="1">Uncharacterized protein</fullName>
    </submittedName>
</protein>
<dbReference type="InterPro" id="IPR050138">
    <property type="entry name" value="DHOase/Allantoinase_Hydrolase"/>
</dbReference>
<dbReference type="PANTHER" id="PTHR43668:SF2">
    <property type="entry name" value="ALLANTOINASE"/>
    <property type="match status" value="1"/>
</dbReference>
<proteinExistence type="predicted"/>
<evidence type="ECO:0000313" key="1">
    <source>
        <dbReference type="EMBL" id="SMF00685.1"/>
    </source>
</evidence>
<dbReference type="PANTHER" id="PTHR43668">
    <property type="entry name" value="ALLANTOINASE"/>
    <property type="match status" value="1"/>
</dbReference>
<name>A0A1X7CPX2_9MICC</name>
<reference evidence="2" key="1">
    <citation type="submission" date="2017-04" db="EMBL/GenBank/DDBJ databases">
        <authorList>
            <person name="Varghese N."/>
            <person name="Submissions S."/>
        </authorList>
    </citation>
    <scope>NUCLEOTIDE SEQUENCE [LARGE SCALE GENOMIC DNA]</scope>
    <source>
        <strain evidence="2">NIO-1021</strain>
    </source>
</reference>
<accession>A0A1X7CPX2</accession>
<keyword evidence="2" id="KW-1185">Reference proteome</keyword>
<dbReference type="InterPro" id="IPR032466">
    <property type="entry name" value="Metal_Hydrolase"/>
</dbReference>
<dbReference type="SUPFAM" id="SSF51556">
    <property type="entry name" value="Metallo-dependent hydrolases"/>
    <property type="match status" value="1"/>
</dbReference>
<dbReference type="GO" id="GO:0006145">
    <property type="term" value="P:purine nucleobase catabolic process"/>
    <property type="evidence" value="ECO:0007669"/>
    <property type="project" value="TreeGrafter"/>
</dbReference>
<evidence type="ECO:0000313" key="2">
    <source>
        <dbReference type="Proteomes" id="UP000192929"/>
    </source>
</evidence>
<dbReference type="GO" id="GO:0004038">
    <property type="term" value="F:allantoinase activity"/>
    <property type="evidence" value="ECO:0007669"/>
    <property type="project" value="TreeGrafter"/>
</dbReference>
<organism evidence="1 2">
    <name type="scientific">Kocuria marina subsp. indica</name>
    <dbReference type="NCBI Taxonomy" id="1049583"/>
    <lineage>
        <taxon>Bacteria</taxon>
        <taxon>Bacillati</taxon>
        <taxon>Actinomycetota</taxon>
        <taxon>Actinomycetes</taxon>
        <taxon>Micrococcales</taxon>
        <taxon>Micrococcaceae</taxon>
        <taxon>Kocuria</taxon>
    </lineage>
</organism>
<gene>
    <name evidence="1" type="ORF">SAMN06296028_10515</name>
</gene>
<sequence>MYDFKCFLLHSGVDEFPHLEADEMAEALAEIKTFNSLLIVLAEEIPNGATAFKCCPPVREVSTREMLWRGW</sequence>